<dbReference type="InterPro" id="IPR000299">
    <property type="entry name" value="FERM_domain"/>
</dbReference>
<feature type="coiled-coil region" evidence="1">
    <location>
        <begin position="444"/>
        <end position="474"/>
    </location>
</feature>
<evidence type="ECO:0000259" key="3">
    <source>
        <dbReference type="PROSITE" id="PS50010"/>
    </source>
</evidence>
<reference evidence="5" key="1">
    <citation type="submission" date="2021-01" db="EMBL/GenBank/DDBJ databases">
        <authorList>
            <consortium name="Genoscope - CEA"/>
            <person name="William W."/>
        </authorList>
    </citation>
    <scope>NUCLEOTIDE SEQUENCE</scope>
</reference>
<proteinExistence type="predicted"/>
<dbReference type="OrthoDB" id="1716625at2759"/>
<keyword evidence="6" id="KW-1185">Reference proteome</keyword>
<dbReference type="AlphaFoldDB" id="A0A8S1P0K1"/>
<dbReference type="SMART" id="SM00325">
    <property type="entry name" value="RhoGEF"/>
    <property type="match status" value="1"/>
</dbReference>
<accession>A0A8S1P0K1</accession>
<gene>
    <name evidence="5" type="ORF">PSON_ATCC_30995.1.T0650133</name>
</gene>
<feature type="region of interest" description="Disordered" evidence="2">
    <location>
        <begin position="979"/>
        <end position="998"/>
    </location>
</feature>
<comment type="caution">
    <text evidence="5">The sequence shown here is derived from an EMBL/GenBank/DDBJ whole genome shotgun (WGS) entry which is preliminary data.</text>
</comment>
<dbReference type="PANTHER" id="PTHR12673:SF159">
    <property type="entry name" value="LD03170P"/>
    <property type="match status" value="1"/>
</dbReference>
<feature type="compositionally biased region" description="Low complexity" evidence="2">
    <location>
        <begin position="692"/>
        <end position="716"/>
    </location>
</feature>
<dbReference type="PROSITE" id="PS50010">
    <property type="entry name" value="DH_2"/>
    <property type="match status" value="1"/>
</dbReference>
<dbReference type="Proteomes" id="UP000692954">
    <property type="component" value="Unassembled WGS sequence"/>
</dbReference>
<evidence type="ECO:0000259" key="4">
    <source>
        <dbReference type="PROSITE" id="PS50057"/>
    </source>
</evidence>
<evidence type="ECO:0000256" key="1">
    <source>
        <dbReference type="SAM" id="Coils"/>
    </source>
</evidence>
<keyword evidence="1" id="KW-0175">Coiled coil</keyword>
<feature type="coiled-coil region" evidence="1">
    <location>
        <begin position="605"/>
        <end position="632"/>
    </location>
</feature>
<dbReference type="InterPro" id="IPR051092">
    <property type="entry name" value="FYVE_RhoGEF_PH"/>
</dbReference>
<dbReference type="PROSITE" id="PS50096">
    <property type="entry name" value="IQ"/>
    <property type="match status" value="1"/>
</dbReference>
<evidence type="ECO:0000313" key="5">
    <source>
        <dbReference type="EMBL" id="CAD8095875.1"/>
    </source>
</evidence>
<dbReference type="PROSITE" id="PS50057">
    <property type="entry name" value="FERM_3"/>
    <property type="match status" value="1"/>
</dbReference>
<evidence type="ECO:0000256" key="2">
    <source>
        <dbReference type="SAM" id="MobiDB-lite"/>
    </source>
</evidence>
<dbReference type="CDD" id="cd06093">
    <property type="entry name" value="PX_domain"/>
    <property type="match status" value="1"/>
</dbReference>
<feature type="domain" description="DH" evidence="3">
    <location>
        <begin position="144"/>
        <end position="328"/>
    </location>
</feature>
<dbReference type="EMBL" id="CAJJDN010000065">
    <property type="protein sequence ID" value="CAD8095875.1"/>
    <property type="molecule type" value="Genomic_DNA"/>
</dbReference>
<sequence>MNPSDQTPNKQKKTKPNMFQIFQYQYLKTQPSQTQEKSFLPINSNYITTKHKLNQIVQNTSLNKSIKASHKVKLSISNFQDDEEKIGRISATVQEARSILEENQQPQLNQPDRQQQIIYLQSKIRTYLVKKRLAPLKKSHKYKYRKQVLNELFVTEEIYCSALKTMINCYLKPLSESKGILSSSEIKGLFSNIQSIYMLSQETLTIFRDLQKDYQQEFQNAIKQLLSHANFFKIYQDYLINYANASKLQTNLRVNNKQYKSFLDQADKKNLGKNLENYYLILPVQRIPKYVLLFKDYIKNLNQESVDYPIFQKILQEFEAVANQNNKAMDSLLSKQQIFELQQQYGKHVKILELNRQFLKEESLQMYFSVESEVRPVIVYFFSDLILITERDQIKQGQVFRTFITLNHLSQCNKMAEMYNYKFLYQINGSDNHVTFVVQSQDSEKDLKEQIDFVNGIIQQLQEKKDRRNKLIQEIKPDYVPQDDQSNQQNFVVTVQIQGTQELLDNSNKKYTRYVFEIVINNIITQQIYLRFSQFKQTLEFVKAKFPNIKIPEIKETTYFDRNEALVVDRRKILMTEFLLQLLNSKDFKAENQYQKQILNQLGLHENFYSLLRKLKEEKERESQNLSILSLRGNKKPLTTLIENNFKQQGFRNFQQSNINTIQTQVSTPRGPIKPMGDLLKQIQQTATKNGEQQQSQQQQQQQQQSETQDQQSEQKQNVKGLRASSMINSRKVSASQLLAADTRCNSRQGSMIAPQDGNLQLVKIKVQIFLNFKPFEYEYQICRETDAEQLRDEVALDIQLQYSYDFKLFLIDDSIIKPLDKDEKLWNLLIKTDETKGLFKKAQNQPQYNQKLLQLRKYLYVNCEEETEFCKCDLVRLSLVSYQLFDDITNQRLILESKNHVICAALYLILNKFKKIDRNNIPFNDIKKLIPSQIFKYIQQETWLNFLPTIFDNFYTLITNEYAEDQKKEKDQNFKFQQQNAKSTVNNDQNNQITESDNSENAITLKTEAHYAMLIFLDILKSTKFFGVTNFKVQSDKETLMYLFELSKHYWQEKKKQNKLSSSYAIEDCRTWTSFYLCINYKCIIFLKQLNSQLEILELDYEEIDQISSLQKNLGIYIFNPQTNNFGIQINKRICLNFETEKSYQIKQLIQTYDQMQMENRQALELQCDEEQNFNEFQ</sequence>
<evidence type="ECO:0000313" key="6">
    <source>
        <dbReference type="Proteomes" id="UP000692954"/>
    </source>
</evidence>
<dbReference type="Pfam" id="PF00621">
    <property type="entry name" value="RhoGEF"/>
    <property type="match status" value="1"/>
</dbReference>
<dbReference type="CDD" id="cd00160">
    <property type="entry name" value="RhoGEF"/>
    <property type="match status" value="1"/>
</dbReference>
<evidence type="ECO:0008006" key="7">
    <source>
        <dbReference type="Google" id="ProtNLM"/>
    </source>
</evidence>
<dbReference type="GO" id="GO:0005737">
    <property type="term" value="C:cytoplasm"/>
    <property type="evidence" value="ECO:0007669"/>
    <property type="project" value="TreeGrafter"/>
</dbReference>
<name>A0A8S1P0K1_9CILI</name>
<protein>
    <recommendedName>
        <fullName evidence="7">DH domain-containing protein</fullName>
    </recommendedName>
</protein>
<organism evidence="5 6">
    <name type="scientific">Paramecium sonneborni</name>
    <dbReference type="NCBI Taxonomy" id="65129"/>
    <lineage>
        <taxon>Eukaryota</taxon>
        <taxon>Sar</taxon>
        <taxon>Alveolata</taxon>
        <taxon>Ciliophora</taxon>
        <taxon>Intramacronucleata</taxon>
        <taxon>Oligohymenophorea</taxon>
        <taxon>Peniculida</taxon>
        <taxon>Parameciidae</taxon>
        <taxon>Paramecium</taxon>
    </lineage>
</organism>
<dbReference type="PANTHER" id="PTHR12673">
    <property type="entry name" value="FACIOGENITAL DYSPLASIA PROTEIN"/>
    <property type="match status" value="1"/>
</dbReference>
<dbReference type="GO" id="GO:0005085">
    <property type="term" value="F:guanyl-nucleotide exchange factor activity"/>
    <property type="evidence" value="ECO:0007669"/>
    <property type="project" value="InterPro"/>
</dbReference>
<feature type="region of interest" description="Disordered" evidence="2">
    <location>
        <begin position="686"/>
        <end position="723"/>
    </location>
</feature>
<dbReference type="InterPro" id="IPR000219">
    <property type="entry name" value="DH_dom"/>
</dbReference>
<feature type="domain" description="FERM" evidence="4">
    <location>
        <begin position="765"/>
        <end position="1162"/>
    </location>
</feature>